<dbReference type="Proteomes" id="UP000438699">
    <property type="component" value="Unassembled WGS sequence"/>
</dbReference>
<dbReference type="GO" id="GO:0016805">
    <property type="term" value="F:dipeptidase activity"/>
    <property type="evidence" value="ECO:0007669"/>
    <property type="project" value="UniProtKB-KW"/>
</dbReference>
<dbReference type="Gene3D" id="3.60.60.10">
    <property type="entry name" value="Penicillin V Acylase, Chain A"/>
    <property type="match status" value="1"/>
</dbReference>
<evidence type="ECO:0000256" key="1">
    <source>
        <dbReference type="RuleBase" id="RU364089"/>
    </source>
</evidence>
<keyword evidence="1" id="KW-0378">Hydrolase</keyword>
<dbReference type="Pfam" id="PF03577">
    <property type="entry name" value="Peptidase_C69"/>
    <property type="match status" value="1"/>
</dbReference>
<dbReference type="InterPro" id="IPR005322">
    <property type="entry name" value="Peptidase_C69"/>
</dbReference>
<comment type="caution">
    <text evidence="2">The sequence shown here is derived from an EMBL/GenBank/DDBJ whole genome shotgun (WGS) entry which is preliminary data.</text>
</comment>
<dbReference type="EC" id="3.4.-.-" evidence="1"/>
<dbReference type="PANTHER" id="PTHR12994:SF17">
    <property type="entry name" value="LD30995P"/>
    <property type="match status" value="1"/>
</dbReference>
<dbReference type="GO" id="GO:0006508">
    <property type="term" value="P:proteolysis"/>
    <property type="evidence" value="ECO:0007669"/>
    <property type="project" value="UniProtKB-KW"/>
</dbReference>
<keyword evidence="3" id="KW-1185">Reference proteome</keyword>
<dbReference type="AlphaFoldDB" id="A0A6N6N6J6"/>
<dbReference type="OrthoDB" id="5147328at2"/>
<accession>A0A6N6N6J6</accession>
<dbReference type="GO" id="GO:0070004">
    <property type="term" value="F:cysteine-type exopeptidase activity"/>
    <property type="evidence" value="ECO:0007669"/>
    <property type="project" value="InterPro"/>
</dbReference>
<dbReference type="EMBL" id="WAIE01000001">
    <property type="protein sequence ID" value="KAB1443870.1"/>
    <property type="molecule type" value="Genomic_DNA"/>
</dbReference>
<evidence type="ECO:0000313" key="3">
    <source>
        <dbReference type="Proteomes" id="UP000438699"/>
    </source>
</evidence>
<protein>
    <recommendedName>
        <fullName evidence="1">Dipeptidase</fullName>
        <ecNumber evidence="1">3.4.-.-</ecNumber>
    </recommendedName>
</protein>
<evidence type="ECO:0000313" key="2">
    <source>
        <dbReference type="EMBL" id="KAB1443870.1"/>
    </source>
</evidence>
<dbReference type="PANTHER" id="PTHR12994">
    <property type="entry name" value="SECERNIN"/>
    <property type="match status" value="1"/>
</dbReference>
<comment type="catalytic activity">
    <reaction evidence="1">
        <text>an L-aminoacyl-L-amino acid + H2O = 2 an L-alpha-amino acid</text>
        <dbReference type="Rhea" id="RHEA:48940"/>
        <dbReference type="ChEBI" id="CHEBI:15377"/>
        <dbReference type="ChEBI" id="CHEBI:59869"/>
        <dbReference type="ChEBI" id="CHEBI:77460"/>
    </reaction>
</comment>
<proteinExistence type="inferred from homology"/>
<reference evidence="2 3" key="1">
    <citation type="journal article" date="2017" name="Int. J. Syst. Evol. Microbiol.">
        <title>Desulfovibrio senegalensis sp. nov., a mesophilic sulfate reducer isolated from marine sediment.</title>
        <authorList>
            <person name="Thioye A."/>
            <person name="Gam Z.B.A."/>
            <person name="Mbengue M."/>
            <person name="Cayol J.L."/>
            <person name="Joseph-Bartoli M."/>
            <person name="Toure-Kane C."/>
            <person name="Labat M."/>
        </authorList>
    </citation>
    <scope>NUCLEOTIDE SEQUENCE [LARGE SCALE GENOMIC DNA]</scope>
    <source>
        <strain evidence="2 3">DSM 101509</strain>
    </source>
</reference>
<sequence>MIITKGASADGSMMVAHSDDDELGDQRFILVPARPQQGKRQIFAEHYRYPRISTKERGPAYDTGAPYTKPLYELPYKNIWAILGHSVPVSYAYYDGAYGIMNEHNLMLGECTNGAYYEPKPNNGDKPGPMRLFYSSELSRVALENCKTAREAITLMGGLIDKYGFYSTGETLLVADPNEAWVFEMCALGDQSRHSAWVAQRVPDGMVFVAANEFRIRNVDFKDKEHKNFYWSKHLPKGCMQTGHWDGKTKFDWLKAVSPGEYNHPYYSLRRVWRVLDRVNPDLGLSPWVRDGYTTAYPFAVAPKKKLTPHDVFALYRDHYEGTQFDLTKGVAAGPYGDPHRFVGPYDNPQNDISDSSTPPAGAWERAISVFYQGYTFVCQWRPDAPDMTKGLVWHGPDVSYTTCFAPFFAKANNLNPAYSSGSPQKLDRKAAWWAFDYVNSLSRLNFQRMTRNDILPLQRQLEQESLEFVARMDKLMVNPPKSAPLILGKEATANSNRMLERWWDLGDMLIAKYSDGYINLPNGRYSEPAPGTMPIEVGYPATWLDKTNYRQGPTTYDMK</sequence>
<keyword evidence="1" id="KW-0224">Dipeptidase</keyword>
<organism evidence="2 3">
    <name type="scientific">Pseudodesulfovibrio senegalensis</name>
    <dbReference type="NCBI Taxonomy" id="1721087"/>
    <lineage>
        <taxon>Bacteria</taxon>
        <taxon>Pseudomonadati</taxon>
        <taxon>Thermodesulfobacteriota</taxon>
        <taxon>Desulfovibrionia</taxon>
        <taxon>Desulfovibrionales</taxon>
        <taxon>Desulfovibrionaceae</taxon>
    </lineage>
</organism>
<name>A0A6N6N6J6_9BACT</name>
<comment type="similarity">
    <text evidence="1">Belongs to the peptidase C69 family.</text>
</comment>
<keyword evidence="1" id="KW-0645">Protease</keyword>
<gene>
    <name evidence="2" type="ORF">F8A88_03300</name>
</gene>